<evidence type="ECO:0008006" key="3">
    <source>
        <dbReference type="Google" id="ProtNLM"/>
    </source>
</evidence>
<dbReference type="Pfam" id="PF09501">
    <property type="entry name" value="Bac_small_YrzI"/>
    <property type="match status" value="1"/>
</dbReference>
<dbReference type="EMBL" id="JAUSTZ010000002">
    <property type="protein sequence ID" value="MDQ0224787.1"/>
    <property type="molecule type" value="Genomic_DNA"/>
</dbReference>
<dbReference type="RefSeq" id="WP_145585413.1">
    <property type="nucleotide sequence ID" value="NZ_CADEPK010000234.1"/>
</dbReference>
<proteinExistence type="predicted"/>
<sequence length="47" mass="5690">MTINLFFITLSLTISKRVQSKDKYERDLEVQERMEQSKDYLFKNGNM</sequence>
<evidence type="ECO:0000313" key="2">
    <source>
        <dbReference type="Proteomes" id="UP001232245"/>
    </source>
</evidence>
<organism evidence="1 2">
    <name type="scientific">Metabacillus niabensis</name>
    <dbReference type="NCBI Taxonomy" id="324854"/>
    <lineage>
        <taxon>Bacteria</taxon>
        <taxon>Bacillati</taxon>
        <taxon>Bacillota</taxon>
        <taxon>Bacilli</taxon>
        <taxon>Bacillales</taxon>
        <taxon>Bacillaceae</taxon>
        <taxon>Metabacillus</taxon>
    </lineage>
</organism>
<keyword evidence="2" id="KW-1185">Reference proteome</keyword>
<reference evidence="1 2" key="1">
    <citation type="submission" date="2023-07" db="EMBL/GenBank/DDBJ databases">
        <title>Genomic Encyclopedia of Type Strains, Phase IV (KMG-IV): sequencing the most valuable type-strain genomes for metagenomic binning, comparative biology and taxonomic classification.</title>
        <authorList>
            <person name="Goeker M."/>
        </authorList>
    </citation>
    <scope>NUCLEOTIDE SEQUENCE [LARGE SCALE GENOMIC DNA]</scope>
    <source>
        <strain evidence="1 2">DSM 17723</strain>
    </source>
</reference>
<comment type="caution">
    <text evidence="1">The sequence shown here is derived from an EMBL/GenBank/DDBJ whole genome shotgun (WGS) entry which is preliminary data.</text>
</comment>
<name>A0ABT9YXR9_9BACI</name>
<accession>A0ABT9YXR9</accession>
<dbReference type="InterPro" id="IPR012655">
    <property type="entry name" value="YrzI"/>
</dbReference>
<gene>
    <name evidence="1" type="ORF">J2S02_001116</name>
</gene>
<evidence type="ECO:0000313" key="1">
    <source>
        <dbReference type="EMBL" id="MDQ0224787.1"/>
    </source>
</evidence>
<protein>
    <recommendedName>
        <fullName evidence="3">YrzI family small protein</fullName>
    </recommendedName>
</protein>
<dbReference type="Proteomes" id="UP001232245">
    <property type="component" value="Unassembled WGS sequence"/>
</dbReference>